<protein>
    <submittedName>
        <fullName evidence="5">ComG operon protein 1</fullName>
    </submittedName>
</protein>
<evidence type="ECO:0000256" key="2">
    <source>
        <dbReference type="ARBA" id="ARBA00022741"/>
    </source>
</evidence>
<dbReference type="RefSeq" id="WP_083989231.1">
    <property type="nucleotide sequence ID" value="NZ_DF968000.1"/>
</dbReference>
<dbReference type="EMBL" id="DF968000">
    <property type="protein sequence ID" value="GAO99563.1"/>
    <property type="molecule type" value="Genomic_DNA"/>
</dbReference>
<dbReference type="InterPro" id="IPR027417">
    <property type="entry name" value="P-loop_NTPase"/>
</dbReference>
<dbReference type="GO" id="GO:0005524">
    <property type="term" value="F:ATP binding"/>
    <property type="evidence" value="ECO:0007669"/>
    <property type="project" value="UniProtKB-KW"/>
</dbReference>
<dbReference type="Gene3D" id="3.40.50.300">
    <property type="entry name" value="P-loop containing nucleotide triphosphate hydrolases"/>
    <property type="match status" value="1"/>
</dbReference>
<gene>
    <name evidence="5" type="primary">comgA</name>
    <name evidence="5" type="ORF">FFIC_230470</name>
</gene>
<feature type="domain" description="Bacterial type II secretion system protein E" evidence="4">
    <location>
        <begin position="207"/>
        <end position="221"/>
    </location>
</feature>
<evidence type="ECO:0000259" key="4">
    <source>
        <dbReference type="PROSITE" id="PS00662"/>
    </source>
</evidence>
<evidence type="ECO:0000313" key="6">
    <source>
        <dbReference type="Proteomes" id="UP000253891"/>
    </source>
</evidence>
<dbReference type="PROSITE" id="PS00662">
    <property type="entry name" value="T2SP_E"/>
    <property type="match status" value="1"/>
</dbReference>
<evidence type="ECO:0000256" key="1">
    <source>
        <dbReference type="ARBA" id="ARBA00006611"/>
    </source>
</evidence>
<keyword evidence="6" id="KW-1185">Reference proteome</keyword>
<dbReference type="OrthoDB" id="9808272at2"/>
<dbReference type="Proteomes" id="UP000253891">
    <property type="component" value="Unassembled WGS sequence"/>
</dbReference>
<proteinExistence type="inferred from homology"/>
<dbReference type="Pfam" id="PF00437">
    <property type="entry name" value="T2SSE"/>
    <property type="match status" value="1"/>
</dbReference>
<dbReference type="PANTHER" id="PTHR30258:SF2">
    <property type="entry name" value="COMG OPERON PROTEIN 1"/>
    <property type="match status" value="1"/>
</dbReference>
<dbReference type="PANTHER" id="PTHR30258">
    <property type="entry name" value="TYPE II SECRETION SYSTEM PROTEIN GSPE-RELATED"/>
    <property type="match status" value="1"/>
</dbReference>
<name>A0A0K8MHB6_9LACO</name>
<keyword evidence="2" id="KW-0547">Nucleotide-binding</keyword>
<dbReference type="InterPro" id="IPR003593">
    <property type="entry name" value="AAA+_ATPase"/>
</dbReference>
<evidence type="ECO:0000256" key="3">
    <source>
        <dbReference type="ARBA" id="ARBA00022840"/>
    </source>
</evidence>
<evidence type="ECO:0000313" key="5">
    <source>
        <dbReference type="EMBL" id="GAO99563.1"/>
    </source>
</evidence>
<dbReference type="SMART" id="SM00382">
    <property type="entry name" value="AAA"/>
    <property type="match status" value="1"/>
</dbReference>
<comment type="similarity">
    <text evidence="1">Belongs to the GSP E family.</text>
</comment>
<dbReference type="Gene3D" id="3.30.450.90">
    <property type="match status" value="1"/>
</dbReference>
<dbReference type="GO" id="GO:0005886">
    <property type="term" value="C:plasma membrane"/>
    <property type="evidence" value="ECO:0007669"/>
    <property type="project" value="TreeGrafter"/>
</dbReference>
<sequence length="316" mass="35409">MAKEIRNWPIKNRADPNGWLTKILAWGQSHQVNDFYFLPGANDYVLKGQVKGRLELLDQLDNEFAQRVLAVIKYRADLNLAENRRPQLGRFDFEKIFVRVSTVGDFLGHESAVLRLVISNLSHLRWFDDGLWQDLIKTRPGSGLYVLAGPTGAGKTSTLYRLLEDWSVGQVVLTVEDPVEIYRSQYLQLQVNDQAGIDYQALIKVALRHRPDILVIGEIRDFKTAQAALQAALSGHLVLTTVHANSELAVLDRLEDLGLDRQLVGQALVKTVYQQLLVESGGGLAVVAGVASWQAGQVVNHLPYEDGYEKFIGRNR</sequence>
<reference evidence="5 6" key="1">
    <citation type="journal article" date="2015" name="BMC Genomics">
        <title>Comparative genomics of Fructobacillus spp. and Leuconostoc spp. reveals niche-specific evolution of Fructobacillus spp.</title>
        <authorList>
            <person name="Endo A."/>
            <person name="Tanizawa Y."/>
            <person name="Tanaka N."/>
            <person name="Maeno S."/>
            <person name="Kumar H."/>
            <person name="Shiwa Y."/>
            <person name="Okada S."/>
            <person name="Yoshikawa H."/>
            <person name="Dicks L."/>
            <person name="Nakagawa J."/>
            <person name="Arita M."/>
        </authorList>
    </citation>
    <scope>NUCLEOTIDE SEQUENCE [LARGE SCALE GENOMIC DNA]</scope>
    <source>
        <strain evidence="5 6">JCM 12225</strain>
    </source>
</reference>
<dbReference type="SUPFAM" id="SSF52540">
    <property type="entry name" value="P-loop containing nucleoside triphosphate hydrolases"/>
    <property type="match status" value="1"/>
</dbReference>
<dbReference type="AlphaFoldDB" id="A0A0K8MHB6"/>
<dbReference type="GO" id="GO:0016887">
    <property type="term" value="F:ATP hydrolysis activity"/>
    <property type="evidence" value="ECO:0007669"/>
    <property type="project" value="TreeGrafter"/>
</dbReference>
<organism evidence="5 6">
    <name type="scientific">Fructobacillus ficulneus</name>
    <dbReference type="NCBI Taxonomy" id="157463"/>
    <lineage>
        <taxon>Bacteria</taxon>
        <taxon>Bacillati</taxon>
        <taxon>Bacillota</taxon>
        <taxon>Bacilli</taxon>
        <taxon>Lactobacillales</taxon>
        <taxon>Lactobacillaceae</taxon>
        <taxon>Fructobacillus</taxon>
    </lineage>
</organism>
<dbReference type="STRING" id="157463.GCA_001047075_00481"/>
<keyword evidence="3" id="KW-0067">ATP-binding</keyword>
<dbReference type="InterPro" id="IPR001482">
    <property type="entry name" value="T2SS/T4SS_dom"/>
</dbReference>
<accession>A0A0K8MHB6</accession>